<accession>A0ABR7Q3S7</accession>
<proteinExistence type="predicted"/>
<evidence type="ECO:0000259" key="2">
    <source>
        <dbReference type="PROSITE" id="PS50894"/>
    </source>
</evidence>
<keyword evidence="4" id="KW-1185">Reference proteome</keyword>
<dbReference type="Proteomes" id="UP000619238">
    <property type="component" value="Unassembled WGS sequence"/>
</dbReference>
<name>A0ABR7Q3S7_9FLAO</name>
<dbReference type="PROSITE" id="PS50894">
    <property type="entry name" value="HPT"/>
    <property type="match status" value="1"/>
</dbReference>
<keyword evidence="1" id="KW-0597">Phosphoprotein</keyword>
<protein>
    <submittedName>
        <fullName evidence="3">Hpt domain-containing protein</fullName>
    </submittedName>
</protein>
<evidence type="ECO:0000313" key="3">
    <source>
        <dbReference type="EMBL" id="MBC8753197.1"/>
    </source>
</evidence>
<sequence length="107" mass="12466">MQLDTPNLSYIKELADGDAEFEASLITILKKELPKEKEAFIESVQNKNYQNSAEHVHKIKHKISILGLEKSYSFAISFEEELKKGNPKRYETFLSILQKMEEFLMKI</sequence>
<reference evidence="3 4" key="1">
    <citation type="submission" date="2020-07" db="EMBL/GenBank/DDBJ databases">
        <title>Description of Kordia aestuariivivens sp. nov., isolated from a tidal flat.</title>
        <authorList>
            <person name="Park S."/>
            <person name="Yoon J.-H."/>
        </authorList>
    </citation>
    <scope>NUCLEOTIDE SEQUENCE [LARGE SCALE GENOMIC DNA]</scope>
    <source>
        <strain evidence="3 4">YSTF-M3</strain>
    </source>
</reference>
<feature type="domain" description="HPt" evidence="2">
    <location>
        <begin position="18"/>
        <end position="107"/>
    </location>
</feature>
<evidence type="ECO:0000313" key="4">
    <source>
        <dbReference type="Proteomes" id="UP000619238"/>
    </source>
</evidence>
<dbReference type="InterPro" id="IPR008207">
    <property type="entry name" value="Sig_transdc_His_kin_Hpt_dom"/>
</dbReference>
<dbReference type="Gene3D" id="1.20.120.160">
    <property type="entry name" value="HPT domain"/>
    <property type="match status" value="1"/>
</dbReference>
<organism evidence="3 4">
    <name type="scientific">Kordia aestuariivivens</name>
    <dbReference type="NCBI Taxonomy" id="2759037"/>
    <lineage>
        <taxon>Bacteria</taxon>
        <taxon>Pseudomonadati</taxon>
        <taxon>Bacteroidota</taxon>
        <taxon>Flavobacteriia</taxon>
        <taxon>Flavobacteriales</taxon>
        <taxon>Flavobacteriaceae</taxon>
        <taxon>Kordia</taxon>
    </lineage>
</organism>
<evidence type="ECO:0000256" key="1">
    <source>
        <dbReference type="PROSITE-ProRule" id="PRU00110"/>
    </source>
</evidence>
<dbReference type="EMBL" id="JACGWS010000001">
    <property type="protein sequence ID" value="MBC8753197.1"/>
    <property type="molecule type" value="Genomic_DNA"/>
</dbReference>
<dbReference type="SUPFAM" id="SSF47226">
    <property type="entry name" value="Histidine-containing phosphotransfer domain, HPT domain"/>
    <property type="match status" value="1"/>
</dbReference>
<dbReference type="RefSeq" id="WP_187560239.1">
    <property type="nucleotide sequence ID" value="NZ_JACGWS010000001.1"/>
</dbReference>
<dbReference type="InterPro" id="IPR036641">
    <property type="entry name" value="HPT_dom_sf"/>
</dbReference>
<gene>
    <name evidence="3" type="ORF">H2O64_00850</name>
</gene>
<feature type="modified residue" description="Phosphohistidine" evidence="1">
    <location>
        <position position="57"/>
    </location>
</feature>
<comment type="caution">
    <text evidence="3">The sequence shown here is derived from an EMBL/GenBank/DDBJ whole genome shotgun (WGS) entry which is preliminary data.</text>
</comment>